<comment type="caution">
    <text evidence="2">The sequence shown here is derived from an EMBL/GenBank/DDBJ whole genome shotgun (WGS) entry which is preliminary data.</text>
</comment>
<dbReference type="Proteomes" id="UP000664521">
    <property type="component" value="Unassembled WGS sequence"/>
</dbReference>
<dbReference type="PANTHER" id="PTHR42085:SF7">
    <property type="entry name" value="F-BOX DOMAIN-CONTAINING PROTEIN"/>
    <property type="match status" value="1"/>
</dbReference>
<protein>
    <recommendedName>
        <fullName evidence="4">F-box domain-containing protein</fullName>
    </recommendedName>
</protein>
<accession>A0A8H3FUC2</accession>
<reference evidence="2" key="1">
    <citation type="submission" date="2021-03" db="EMBL/GenBank/DDBJ databases">
        <authorList>
            <person name="Tagirdzhanova G."/>
        </authorList>
    </citation>
    <scope>NUCLEOTIDE SEQUENCE</scope>
</reference>
<evidence type="ECO:0000256" key="1">
    <source>
        <dbReference type="SAM" id="MobiDB-lite"/>
    </source>
</evidence>
<dbReference type="AlphaFoldDB" id="A0A8H3FUC2"/>
<dbReference type="InterPro" id="IPR038883">
    <property type="entry name" value="AN11006-like"/>
</dbReference>
<dbReference type="OrthoDB" id="62952at2759"/>
<sequence>MAGNISVYGYDHQMLAITPDSGPTLAADCYESNGSVVVSLDQSPCNSKAFPLLRLPIELRVKILELVLPHTIDTGTRGIAWVRGYCAILATSRRLFNEGIRIMYCMNTFAIDVVWDGITFAYQWLLPTGLIPKRTFAFPDKLARRNVACIRKLLLRIHHVDNYTGMIKHNFSGPGLRQGLRLQVERLCQQTLQDMYEISHLHIHFQNDSHTMSVDQQILEPLMQLTRTRTLQLTGSVTPGVERALQAQLSNAYSRNSIFYLPLEIREHIYDLVLPHSQIYPHEQHDKFAFGNKGSTEILRTCAMIRKEASAVLYRTRHFTLTPARELNRFRGFLHPYNKLAFTTFPQGLGISTVLKLKHCKFVWGLKYLCAFEENKNEENKNEENKNEENKNEENKKEERIMEILEAINQILMHSPNIAQLTFFCICHDSFRPSEEEVRQEISRLSGVIKIQFIFPDP</sequence>
<evidence type="ECO:0008006" key="4">
    <source>
        <dbReference type="Google" id="ProtNLM"/>
    </source>
</evidence>
<dbReference type="PANTHER" id="PTHR42085">
    <property type="entry name" value="F-BOX DOMAIN-CONTAINING PROTEIN"/>
    <property type="match status" value="1"/>
</dbReference>
<feature type="region of interest" description="Disordered" evidence="1">
    <location>
        <begin position="377"/>
        <end position="397"/>
    </location>
</feature>
<organism evidence="2 3">
    <name type="scientific">Heterodermia speciosa</name>
    <dbReference type="NCBI Taxonomy" id="116794"/>
    <lineage>
        <taxon>Eukaryota</taxon>
        <taxon>Fungi</taxon>
        <taxon>Dikarya</taxon>
        <taxon>Ascomycota</taxon>
        <taxon>Pezizomycotina</taxon>
        <taxon>Lecanoromycetes</taxon>
        <taxon>OSLEUM clade</taxon>
        <taxon>Lecanoromycetidae</taxon>
        <taxon>Caliciales</taxon>
        <taxon>Physciaceae</taxon>
        <taxon>Heterodermia</taxon>
    </lineage>
</organism>
<evidence type="ECO:0000313" key="3">
    <source>
        <dbReference type="Proteomes" id="UP000664521"/>
    </source>
</evidence>
<evidence type="ECO:0000313" key="2">
    <source>
        <dbReference type="EMBL" id="CAF9927501.1"/>
    </source>
</evidence>
<keyword evidence="3" id="KW-1185">Reference proteome</keyword>
<name>A0A8H3FUC2_9LECA</name>
<gene>
    <name evidence="2" type="ORF">HETSPECPRED_006593</name>
</gene>
<proteinExistence type="predicted"/>
<dbReference type="EMBL" id="CAJPDS010000045">
    <property type="protein sequence ID" value="CAF9927501.1"/>
    <property type="molecule type" value="Genomic_DNA"/>
</dbReference>